<protein>
    <submittedName>
        <fullName evidence="5">(spotted green pufferfish) hypothetical protein</fullName>
    </submittedName>
</protein>
<dbReference type="GO" id="GO:0005524">
    <property type="term" value="F:ATP binding"/>
    <property type="evidence" value="ECO:0007669"/>
    <property type="project" value="UniProtKB-KW"/>
</dbReference>
<dbReference type="SUPFAM" id="SSF50084">
    <property type="entry name" value="Myosin S1 fragment, N-terminal domain"/>
    <property type="match status" value="1"/>
</dbReference>
<dbReference type="KEGG" id="tng:GSTEN00014049G001"/>
<gene>
    <name evidence="5" type="ORF">GSTENG00014049001</name>
</gene>
<dbReference type="InterPro" id="IPR004009">
    <property type="entry name" value="SH3_Myosin"/>
</dbReference>
<feature type="region of interest" description="Disordered" evidence="3">
    <location>
        <begin position="58"/>
        <end position="82"/>
    </location>
</feature>
<dbReference type="OrthoDB" id="10055605at2759"/>
<dbReference type="GO" id="GO:0003774">
    <property type="term" value="F:cytoskeletal motor activity"/>
    <property type="evidence" value="ECO:0007669"/>
    <property type="project" value="InterPro"/>
</dbReference>
<comment type="caution">
    <text evidence="5">The sequence shown here is derived from an EMBL/GenBank/DDBJ whole genome shotgun (WGS) entry which is preliminary data.</text>
</comment>
<dbReference type="InterPro" id="IPR008989">
    <property type="entry name" value="Myosin_S1_N"/>
</dbReference>
<proteinExistence type="predicted"/>
<name>Q4SR68_TETNG</name>
<dbReference type="AlphaFoldDB" id="Q4SR68"/>
<evidence type="ECO:0000256" key="3">
    <source>
        <dbReference type="SAM" id="MobiDB-lite"/>
    </source>
</evidence>
<dbReference type="GO" id="GO:0051015">
    <property type="term" value="F:actin filament binding"/>
    <property type="evidence" value="ECO:0007669"/>
    <property type="project" value="InterPro"/>
</dbReference>
<dbReference type="Gene3D" id="2.30.30.360">
    <property type="entry name" value="Myosin S1 fragment, N-terminal"/>
    <property type="match status" value="1"/>
</dbReference>
<evidence type="ECO:0000259" key="4">
    <source>
        <dbReference type="PROSITE" id="PS51844"/>
    </source>
</evidence>
<evidence type="ECO:0000256" key="1">
    <source>
        <dbReference type="ARBA" id="ARBA00022741"/>
    </source>
</evidence>
<sequence length="127" mass="13723">MHRLMRSPADPVVLLYLPRRGRWRGVGAPAGILECVRLSAGLCLDKAACPLSLMAQLGGGPHRHPAPRPGANLSPRSEGKKRAWIPDEKEAYIQIEIKELKGDKVIVETKDGRVGRRACAGGSKLGL</sequence>
<accession>Q4SR68</accession>
<reference evidence="5" key="1">
    <citation type="journal article" date="2004" name="Nature">
        <title>Genome duplication in the teleost fish Tetraodon nigroviridis reveals the early vertebrate proto-karyotype.</title>
        <authorList>
            <person name="Jaillon O."/>
            <person name="Aury J.-M."/>
            <person name="Brunet F."/>
            <person name="Petit J.-L."/>
            <person name="Stange-Thomann N."/>
            <person name="Mauceli E."/>
            <person name="Bouneau L."/>
            <person name="Fischer C."/>
            <person name="Ozouf-Costaz C."/>
            <person name="Bernot A."/>
            <person name="Nicaud S."/>
            <person name="Jaffe D."/>
            <person name="Fisher S."/>
            <person name="Lutfalla G."/>
            <person name="Dossat C."/>
            <person name="Segurens B."/>
            <person name="Dasilva C."/>
            <person name="Salanoubat M."/>
            <person name="Levy M."/>
            <person name="Boudet N."/>
            <person name="Castellano S."/>
            <person name="Anthouard V."/>
            <person name="Jubin C."/>
            <person name="Castelli V."/>
            <person name="Katinka M."/>
            <person name="Vacherie B."/>
            <person name="Biemont C."/>
            <person name="Skalli Z."/>
            <person name="Cattolico L."/>
            <person name="Poulain J."/>
            <person name="De Berardinis V."/>
            <person name="Cruaud C."/>
            <person name="Duprat S."/>
            <person name="Brottier P."/>
            <person name="Coutanceau J.-P."/>
            <person name="Gouzy J."/>
            <person name="Parra G."/>
            <person name="Lardier G."/>
            <person name="Chapple C."/>
            <person name="McKernan K.J."/>
            <person name="McEwan P."/>
            <person name="Bosak S."/>
            <person name="Kellis M."/>
            <person name="Volff J.-N."/>
            <person name="Guigo R."/>
            <person name="Zody M.C."/>
            <person name="Mesirov J."/>
            <person name="Lindblad-Toh K."/>
            <person name="Birren B."/>
            <person name="Nusbaum C."/>
            <person name="Kahn D."/>
            <person name="Robinson-Rechavi M."/>
            <person name="Laudet V."/>
            <person name="Schachter V."/>
            <person name="Quetier F."/>
            <person name="Saurin W."/>
            <person name="Scarpelli C."/>
            <person name="Wincker P."/>
            <person name="Lander E.S."/>
            <person name="Weissenbach J."/>
            <person name="Roest Crollius H."/>
        </authorList>
    </citation>
    <scope>NUCLEOTIDE SEQUENCE [LARGE SCALE GENOMIC DNA]</scope>
</reference>
<evidence type="ECO:0000313" key="5">
    <source>
        <dbReference type="EMBL" id="CAF96864.1"/>
    </source>
</evidence>
<keyword evidence="1" id="KW-0547">Nucleotide-binding</keyword>
<organism evidence="5">
    <name type="scientific">Tetraodon nigroviridis</name>
    <name type="common">Spotted green pufferfish</name>
    <name type="synonym">Chelonodon nigroviridis</name>
    <dbReference type="NCBI Taxonomy" id="99883"/>
    <lineage>
        <taxon>Eukaryota</taxon>
        <taxon>Metazoa</taxon>
        <taxon>Chordata</taxon>
        <taxon>Craniata</taxon>
        <taxon>Vertebrata</taxon>
        <taxon>Euteleostomi</taxon>
        <taxon>Actinopterygii</taxon>
        <taxon>Neopterygii</taxon>
        <taxon>Teleostei</taxon>
        <taxon>Neoteleostei</taxon>
        <taxon>Acanthomorphata</taxon>
        <taxon>Eupercaria</taxon>
        <taxon>Tetraodontiformes</taxon>
        <taxon>Tetradontoidea</taxon>
        <taxon>Tetraodontidae</taxon>
        <taxon>Tetraodon</taxon>
    </lineage>
</organism>
<feature type="domain" description="Myosin N-terminal SH3-like" evidence="4">
    <location>
        <begin position="78"/>
        <end position="127"/>
    </location>
</feature>
<reference evidence="5" key="2">
    <citation type="submission" date="2004-02" db="EMBL/GenBank/DDBJ databases">
        <authorList>
            <consortium name="Genoscope"/>
            <consortium name="Whitehead Institute Centre for Genome Research"/>
        </authorList>
    </citation>
    <scope>NUCLEOTIDE SEQUENCE</scope>
</reference>
<dbReference type="GO" id="GO:0016459">
    <property type="term" value="C:myosin complex"/>
    <property type="evidence" value="ECO:0007669"/>
    <property type="project" value="InterPro"/>
</dbReference>
<evidence type="ECO:0000256" key="2">
    <source>
        <dbReference type="ARBA" id="ARBA00022840"/>
    </source>
</evidence>
<keyword evidence="2" id="KW-0067">ATP-binding</keyword>
<dbReference type="Pfam" id="PF02736">
    <property type="entry name" value="Myosin_N"/>
    <property type="match status" value="1"/>
</dbReference>
<dbReference type="EMBL" id="CAAE01014528">
    <property type="protein sequence ID" value="CAF96864.1"/>
    <property type="molecule type" value="Genomic_DNA"/>
</dbReference>
<dbReference type="PROSITE" id="PS51844">
    <property type="entry name" value="SH3_LIKE"/>
    <property type="match status" value="1"/>
</dbReference>